<dbReference type="AlphaFoldDB" id="A0A699JP57"/>
<name>A0A699JP57_TANCI</name>
<reference evidence="1" key="1">
    <citation type="journal article" date="2019" name="Sci. Rep.">
        <title>Draft genome of Tanacetum cinerariifolium, the natural source of mosquito coil.</title>
        <authorList>
            <person name="Yamashiro T."/>
            <person name="Shiraishi A."/>
            <person name="Satake H."/>
            <person name="Nakayama K."/>
        </authorList>
    </citation>
    <scope>NUCLEOTIDE SEQUENCE</scope>
</reference>
<sequence>TKFNHSSSKLIIMSTLKFADVYNLVTVLSKPTESEGFEQIVDFFNANPIKCELTVNPTVYTSCIEQFWTTGKAKTVNGKAQLQALVDEKKVIITESTVRIDLQLEDAEGVDCLPNAFIFKQLTQIGVHHVSSTRGHDMFMLKEKDYPLPNAVMILMLSGKLQVEEDNEMARDLVMKIFMEANKPKSRSLDTSSK</sequence>
<organism evidence="1">
    <name type="scientific">Tanacetum cinerariifolium</name>
    <name type="common">Dalmatian daisy</name>
    <name type="synonym">Chrysanthemum cinerariifolium</name>
    <dbReference type="NCBI Taxonomy" id="118510"/>
    <lineage>
        <taxon>Eukaryota</taxon>
        <taxon>Viridiplantae</taxon>
        <taxon>Streptophyta</taxon>
        <taxon>Embryophyta</taxon>
        <taxon>Tracheophyta</taxon>
        <taxon>Spermatophyta</taxon>
        <taxon>Magnoliopsida</taxon>
        <taxon>eudicotyledons</taxon>
        <taxon>Gunneridae</taxon>
        <taxon>Pentapetalae</taxon>
        <taxon>asterids</taxon>
        <taxon>campanulids</taxon>
        <taxon>Asterales</taxon>
        <taxon>Asteraceae</taxon>
        <taxon>Asteroideae</taxon>
        <taxon>Anthemideae</taxon>
        <taxon>Anthemidinae</taxon>
        <taxon>Tanacetum</taxon>
    </lineage>
</organism>
<gene>
    <name evidence="1" type="ORF">Tci_618901</name>
</gene>
<dbReference type="EMBL" id="BKCJ010429527">
    <property type="protein sequence ID" value="GFA46929.1"/>
    <property type="molecule type" value="Genomic_DNA"/>
</dbReference>
<evidence type="ECO:0008006" key="2">
    <source>
        <dbReference type="Google" id="ProtNLM"/>
    </source>
</evidence>
<accession>A0A699JP57</accession>
<comment type="caution">
    <text evidence="1">The sequence shown here is derived from an EMBL/GenBank/DDBJ whole genome shotgun (WGS) entry which is preliminary data.</text>
</comment>
<evidence type="ECO:0000313" key="1">
    <source>
        <dbReference type="EMBL" id="GFA46929.1"/>
    </source>
</evidence>
<feature type="non-terminal residue" evidence="1">
    <location>
        <position position="1"/>
    </location>
</feature>
<proteinExistence type="predicted"/>
<protein>
    <recommendedName>
        <fullName evidence="2">Xylulose kinase-1</fullName>
    </recommendedName>
</protein>